<accession>A0AAD3MP96</accession>
<sequence length="330" mass="36283">MSHRTSPARAYDFLLKFLLVGDSDVGKGEILASLQDGASESPYGYNMGELLKDRALRCGSLQDQPCCCPPGASVLCYPPASVLLTRCVRIAATRGTKTRNRKTKGWWMRTEDQEQDALTYIAAAAGMDRPVVTLQCLSQTLLPGEERKTQNILILVLSLDLCDPVLSGTPTRQHGSTPRHLELVVPECFKLREAAPEPHEEVDMPASSHRPELTRTRGWPRGTITLSHTFFEAKEGQNLSPGQTGSSAFILIRRLLPCADRRLRVKSWLEVALATSGWTNHGCLLLLPLLTPTSIPYRGDNRLLEQGGGGGRPGERIRELVFSPESGSRT</sequence>
<proteinExistence type="predicted"/>
<evidence type="ECO:0000313" key="2">
    <source>
        <dbReference type="EMBL" id="GLD57805.1"/>
    </source>
</evidence>
<evidence type="ECO:0000313" key="3">
    <source>
        <dbReference type="Proteomes" id="UP001279410"/>
    </source>
</evidence>
<organism evidence="2 3">
    <name type="scientific">Lates japonicus</name>
    <name type="common">Japanese lates</name>
    <dbReference type="NCBI Taxonomy" id="270547"/>
    <lineage>
        <taxon>Eukaryota</taxon>
        <taxon>Metazoa</taxon>
        <taxon>Chordata</taxon>
        <taxon>Craniata</taxon>
        <taxon>Vertebrata</taxon>
        <taxon>Euteleostomi</taxon>
        <taxon>Actinopterygii</taxon>
        <taxon>Neopterygii</taxon>
        <taxon>Teleostei</taxon>
        <taxon>Neoteleostei</taxon>
        <taxon>Acanthomorphata</taxon>
        <taxon>Carangaria</taxon>
        <taxon>Carangaria incertae sedis</taxon>
        <taxon>Centropomidae</taxon>
        <taxon>Lates</taxon>
    </lineage>
</organism>
<reference evidence="2" key="1">
    <citation type="submission" date="2022-08" db="EMBL/GenBank/DDBJ databases">
        <title>Genome sequencing of akame (Lates japonicus).</title>
        <authorList>
            <person name="Hashiguchi Y."/>
            <person name="Takahashi H."/>
        </authorList>
    </citation>
    <scope>NUCLEOTIDE SEQUENCE</scope>
    <source>
        <strain evidence="2">Kochi</strain>
    </source>
</reference>
<evidence type="ECO:0000256" key="1">
    <source>
        <dbReference type="SAM" id="MobiDB-lite"/>
    </source>
</evidence>
<protein>
    <submittedName>
        <fullName evidence="2">Ras-related protein Rab-40B-like protein</fullName>
    </submittedName>
</protein>
<name>A0AAD3MP96_LATJO</name>
<dbReference type="EMBL" id="BRZM01000030">
    <property type="protein sequence ID" value="GLD57805.1"/>
    <property type="molecule type" value="Genomic_DNA"/>
</dbReference>
<comment type="caution">
    <text evidence="2">The sequence shown here is derived from an EMBL/GenBank/DDBJ whole genome shotgun (WGS) entry which is preliminary data.</text>
</comment>
<feature type="region of interest" description="Disordered" evidence="1">
    <location>
        <begin position="197"/>
        <end position="218"/>
    </location>
</feature>
<gene>
    <name evidence="2" type="ORF">AKAME5_000999500</name>
</gene>
<dbReference type="AlphaFoldDB" id="A0AAD3MP96"/>
<dbReference type="Proteomes" id="UP001279410">
    <property type="component" value="Unassembled WGS sequence"/>
</dbReference>
<keyword evidence="3" id="KW-1185">Reference proteome</keyword>